<keyword evidence="1" id="KW-1133">Transmembrane helix</keyword>
<evidence type="ECO:0000313" key="3">
    <source>
        <dbReference type="EMBL" id="POR38809.1"/>
    </source>
</evidence>
<organism evidence="3 4">
    <name type="scientific">Tolypocladium paradoxum</name>
    <dbReference type="NCBI Taxonomy" id="94208"/>
    <lineage>
        <taxon>Eukaryota</taxon>
        <taxon>Fungi</taxon>
        <taxon>Dikarya</taxon>
        <taxon>Ascomycota</taxon>
        <taxon>Pezizomycotina</taxon>
        <taxon>Sordariomycetes</taxon>
        <taxon>Hypocreomycetidae</taxon>
        <taxon>Hypocreales</taxon>
        <taxon>Ophiocordycipitaceae</taxon>
        <taxon>Tolypocladium</taxon>
    </lineage>
</organism>
<sequence>MAPIARFIVLVPLVLALVSFVLTSLALFSGHKQGFMEDYAVVRLNTSMIGRNILDKAKDGGKDGGKTGSTKDGLLGDVKNWWDDVKGDAKDQINGIKGGVADKLASKLGVSQWYSLHVMDSCEGNWSPNATAPNPSLNVTNCTTSSPSHRLNLTDILDHELKVGPLKLNLSDINWPDSIQDKLDVLNDALLALFIVYVLAMGFSGLSMLLNLGALLLPGKTGLLLLNLIVGSLGGLACTIGSIVVTVAGSKGVREINDKGAKVGISAERGTQFYLLSWIATGFMLAVAIFWLAQFLALRRKKKAELRHGGKEAA</sequence>
<dbReference type="PANTHER" id="PTHR28019">
    <property type="entry name" value="CELL MEMBRANE PROTEIN YLR413W-RELATED"/>
    <property type="match status" value="1"/>
</dbReference>
<proteinExistence type="predicted"/>
<dbReference type="Pfam" id="PF06687">
    <property type="entry name" value="SUR7"/>
    <property type="match status" value="1"/>
</dbReference>
<evidence type="ECO:0000256" key="2">
    <source>
        <dbReference type="SAM" id="SignalP"/>
    </source>
</evidence>
<dbReference type="PANTHER" id="PTHR28019:SF7">
    <property type="entry name" value="SUR7 PROTEIN"/>
    <property type="match status" value="1"/>
</dbReference>
<dbReference type="Proteomes" id="UP000237481">
    <property type="component" value="Unassembled WGS sequence"/>
</dbReference>
<keyword evidence="2" id="KW-0732">Signal</keyword>
<comment type="caution">
    <text evidence="3">The sequence shown here is derived from an EMBL/GenBank/DDBJ whole genome shotgun (WGS) entry which is preliminary data.</text>
</comment>
<evidence type="ECO:0008006" key="5">
    <source>
        <dbReference type="Google" id="ProtNLM"/>
    </source>
</evidence>
<reference evidence="3 4" key="1">
    <citation type="submission" date="2018-01" db="EMBL/GenBank/DDBJ databases">
        <title>Harnessing the power of phylogenomics to disentangle the directionality and signatures of interkingdom host jumping in the parasitic fungal genus Tolypocladium.</title>
        <authorList>
            <person name="Quandt C.A."/>
            <person name="Patterson W."/>
            <person name="Spatafora J.W."/>
        </authorList>
    </citation>
    <scope>NUCLEOTIDE SEQUENCE [LARGE SCALE GENOMIC DNA]</scope>
    <source>
        <strain evidence="3 4">NRBC 100945</strain>
    </source>
</reference>
<dbReference type="STRING" id="94208.A0A2S4L8R6"/>
<gene>
    <name evidence="3" type="ORF">TPAR_00994</name>
</gene>
<feature type="signal peptide" evidence="2">
    <location>
        <begin position="1"/>
        <end position="16"/>
    </location>
</feature>
<feature type="chain" id="PRO_5015515464" description="SUR7 family protein pun1" evidence="2">
    <location>
        <begin position="17"/>
        <end position="314"/>
    </location>
</feature>
<feature type="transmembrane region" description="Helical" evidence="1">
    <location>
        <begin position="275"/>
        <end position="298"/>
    </location>
</feature>
<evidence type="ECO:0000313" key="4">
    <source>
        <dbReference type="Proteomes" id="UP000237481"/>
    </source>
</evidence>
<name>A0A2S4L8R6_9HYPO</name>
<feature type="transmembrane region" description="Helical" evidence="1">
    <location>
        <begin position="190"/>
        <end position="217"/>
    </location>
</feature>
<evidence type="ECO:0000256" key="1">
    <source>
        <dbReference type="SAM" id="Phobius"/>
    </source>
</evidence>
<dbReference type="InterPro" id="IPR052413">
    <property type="entry name" value="SUR7_domain"/>
</dbReference>
<dbReference type="GO" id="GO:0031505">
    <property type="term" value="P:fungal-type cell wall organization"/>
    <property type="evidence" value="ECO:0007669"/>
    <property type="project" value="TreeGrafter"/>
</dbReference>
<dbReference type="GO" id="GO:0005886">
    <property type="term" value="C:plasma membrane"/>
    <property type="evidence" value="ECO:0007669"/>
    <property type="project" value="InterPro"/>
</dbReference>
<keyword evidence="1" id="KW-0472">Membrane</keyword>
<keyword evidence="4" id="KW-1185">Reference proteome</keyword>
<dbReference type="GO" id="GO:0051285">
    <property type="term" value="C:cell cortex of cell tip"/>
    <property type="evidence" value="ECO:0007669"/>
    <property type="project" value="TreeGrafter"/>
</dbReference>
<keyword evidence="1" id="KW-0812">Transmembrane</keyword>
<dbReference type="EMBL" id="PKSG01000099">
    <property type="protein sequence ID" value="POR38809.1"/>
    <property type="molecule type" value="Genomic_DNA"/>
</dbReference>
<protein>
    <recommendedName>
        <fullName evidence="5">SUR7 family protein pun1</fullName>
    </recommendedName>
</protein>
<dbReference type="OrthoDB" id="4159154at2759"/>
<dbReference type="AlphaFoldDB" id="A0A2S4L8R6"/>
<dbReference type="InterPro" id="IPR009571">
    <property type="entry name" value="SUR7/Rim9-like_fungi"/>
</dbReference>
<feature type="transmembrane region" description="Helical" evidence="1">
    <location>
        <begin position="7"/>
        <end position="28"/>
    </location>
</feature>
<accession>A0A2S4L8R6</accession>
<feature type="transmembrane region" description="Helical" evidence="1">
    <location>
        <begin position="224"/>
        <end position="248"/>
    </location>
</feature>